<keyword evidence="3" id="KW-1185">Reference proteome</keyword>
<evidence type="ECO:0000313" key="2">
    <source>
        <dbReference type="EMBL" id="MXO61829.1"/>
    </source>
</evidence>
<evidence type="ECO:0000256" key="1">
    <source>
        <dbReference type="SAM" id="Phobius"/>
    </source>
</evidence>
<dbReference type="OrthoDB" id="7428979at2"/>
<dbReference type="AlphaFoldDB" id="A0A844YEP3"/>
<keyword evidence="1" id="KW-1133">Transmembrane helix</keyword>
<keyword evidence="1" id="KW-0812">Transmembrane</keyword>
<gene>
    <name evidence="2" type="ORF">GRI48_02275</name>
</gene>
<protein>
    <submittedName>
        <fullName evidence="2">Uncharacterized protein</fullName>
    </submittedName>
</protein>
<keyword evidence="1" id="KW-0472">Membrane</keyword>
<proteinExistence type="predicted"/>
<comment type="caution">
    <text evidence="2">The sequence shown here is derived from an EMBL/GenBank/DDBJ whole genome shotgun (WGS) entry which is preliminary data.</text>
</comment>
<reference evidence="2 3" key="1">
    <citation type="submission" date="2019-12" db="EMBL/GenBank/DDBJ databases">
        <title>Genomic-based taxomic classification of the family Erythrobacteraceae.</title>
        <authorList>
            <person name="Xu L."/>
        </authorList>
    </citation>
    <scope>NUCLEOTIDE SEQUENCE [LARGE SCALE GENOMIC DNA]</scope>
    <source>
        <strain evidence="2 3">MCCC 1A09965</strain>
    </source>
</reference>
<name>A0A844YEP3_9SPHN</name>
<feature type="transmembrane region" description="Helical" evidence="1">
    <location>
        <begin position="29"/>
        <end position="50"/>
    </location>
</feature>
<organism evidence="2 3">
    <name type="scientific">Qipengyuania oceanensis</name>
    <dbReference type="NCBI Taxonomy" id="1463597"/>
    <lineage>
        <taxon>Bacteria</taxon>
        <taxon>Pseudomonadati</taxon>
        <taxon>Pseudomonadota</taxon>
        <taxon>Alphaproteobacteria</taxon>
        <taxon>Sphingomonadales</taxon>
        <taxon>Erythrobacteraceae</taxon>
        <taxon>Qipengyuania</taxon>
    </lineage>
</organism>
<evidence type="ECO:0000313" key="3">
    <source>
        <dbReference type="Proteomes" id="UP000445582"/>
    </source>
</evidence>
<dbReference type="Proteomes" id="UP000445582">
    <property type="component" value="Unassembled WGS sequence"/>
</dbReference>
<dbReference type="RefSeq" id="WP_160670817.1">
    <property type="nucleotide sequence ID" value="NZ_WTYN01000001.1"/>
</dbReference>
<accession>A0A844YEP3</accession>
<dbReference type="EMBL" id="WTYN01000001">
    <property type="protein sequence ID" value="MXO61829.1"/>
    <property type="molecule type" value="Genomic_DNA"/>
</dbReference>
<sequence length="247" mass="26117">MGIRKVLSRATSRDIDDDEEVRDPAGRGLAVFTFGLIGLALAGLITDTIIRTRAMQADPDGYPVRLILPEALVTIANRPPPVLLGENVELVSDALAQADENGTTPPALDILNPDPGAFERAFGSEPVRTAARPEARPIPKPGRDGMLKIDFDLQGGAQSSRAIAVDKPVAIGGSSGGKLAIRIDGAAQIFANRGQVASLIEGQDAAKAERVRTASSDEYLSFTQLRDLGVNIRYDPSADRIVIPTDG</sequence>